<gene>
    <name evidence="1" type="ORF">C9374_000260</name>
</gene>
<dbReference type="SUPFAM" id="SSF50969">
    <property type="entry name" value="YVTN repeat-like/Quinoprotein amine dehydrogenase"/>
    <property type="match status" value="1"/>
</dbReference>
<dbReference type="Proteomes" id="UP000816034">
    <property type="component" value="Unassembled WGS sequence"/>
</dbReference>
<dbReference type="EMBL" id="PYSW02000009">
    <property type="protein sequence ID" value="KAG2388821.1"/>
    <property type="molecule type" value="Genomic_DNA"/>
</dbReference>
<protein>
    <submittedName>
        <fullName evidence="1">Uncharacterized protein</fullName>
    </submittedName>
</protein>
<reference evidence="1 2" key="1">
    <citation type="journal article" date="2018" name="BMC Genomics">
        <title>The genome of Naegleria lovaniensis, the basis for a comparative approach to unravel pathogenicity factors of the human pathogenic amoeba N. fowleri.</title>
        <authorList>
            <person name="Liechti N."/>
            <person name="Schurch N."/>
            <person name="Bruggmann R."/>
            <person name="Wittwer M."/>
        </authorList>
    </citation>
    <scope>NUCLEOTIDE SEQUENCE [LARGE SCALE GENOMIC DNA]</scope>
    <source>
        <strain evidence="1 2">ATCC 30569</strain>
    </source>
</reference>
<accession>A0AA88GZF0</accession>
<evidence type="ECO:0000313" key="1">
    <source>
        <dbReference type="EMBL" id="KAG2388821.1"/>
    </source>
</evidence>
<dbReference type="InterPro" id="IPR011044">
    <property type="entry name" value="Quino_amine_DH_bsu"/>
</dbReference>
<dbReference type="Gene3D" id="2.120.10.30">
    <property type="entry name" value="TolB, C-terminal domain"/>
    <property type="match status" value="1"/>
</dbReference>
<organism evidence="1 2">
    <name type="scientific">Naegleria lovaniensis</name>
    <name type="common">Amoeba</name>
    <dbReference type="NCBI Taxonomy" id="51637"/>
    <lineage>
        <taxon>Eukaryota</taxon>
        <taxon>Discoba</taxon>
        <taxon>Heterolobosea</taxon>
        <taxon>Tetramitia</taxon>
        <taxon>Eutetramitia</taxon>
        <taxon>Vahlkampfiidae</taxon>
        <taxon>Naegleria</taxon>
    </lineage>
</organism>
<dbReference type="InterPro" id="IPR011042">
    <property type="entry name" value="6-blade_b-propeller_TolB-like"/>
</dbReference>
<dbReference type="GeneID" id="68092722"/>
<evidence type="ECO:0000313" key="2">
    <source>
        <dbReference type="Proteomes" id="UP000816034"/>
    </source>
</evidence>
<name>A0AA88GZF0_NAELO</name>
<dbReference type="RefSeq" id="XP_044552813.1">
    <property type="nucleotide sequence ID" value="XM_044692035.1"/>
</dbReference>
<keyword evidence="2" id="KW-1185">Reference proteome</keyword>
<dbReference type="AlphaFoldDB" id="A0AA88GZF0"/>
<comment type="caution">
    <text evidence="1">The sequence shown here is derived from an EMBL/GenBank/DDBJ whole genome shotgun (WGS) entry which is preliminary data.</text>
</comment>
<sequence length="356" mass="40253">MMNDTADNLQASEIQENNSLRVKLINFNEIHDDDCLRMNSGLDTFHVDAEICLHDLFQKLKEKMRSRKRIPKAFSRKFEATERIGDNIVSNPYDAKISYKLQYIVISDYSSHLIHVFDLVSKELKTSFKSGYPMYLEIDEYHSPHSDALLVACDVYPARSVYKYDLLMLFSKQSNDDFVSSRGGSIVINKSFVWKTENLGWPQGIACTPNFVYVCDSYDHSRCVYMINRQTGATITTISVGQACYGIAVARNEKQFFVGKGNGDIDLVEMTHDNQYVITNYYKMKHSGSCYGLIYDRASDVILGALSNITVLSMDGTVLKIAKDSTLKGAKGFCLNELEGELYICSRAPAHVTIVK</sequence>
<proteinExistence type="predicted"/>